<dbReference type="EMBL" id="JBHFNR010000235">
    <property type="protein sequence ID" value="MFB2897045.1"/>
    <property type="molecule type" value="Genomic_DNA"/>
</dbReference>
<comment type="caution">
    <text evidence="1">The sequence shown here is derived from an EMBL/GenBank/DDBJ whole genome shotgun (WGS) entry which is preliminary data.</text>
</comment>
<feature type="non-terminal residue" evidence="1">
    <location>
        <position position="1"/>
    </location>
</feature>
<name>A0ABV4XZ84_9CYAN</name>
<reference evidence="1 2" key="1">
    <citation type="submission" date="2024-09" db="EMBL/GenBank/DDBJ databases">
        <title>Floridaenema gen nov. (Aerosakkonemataceae, Aerosakkonematales ord. nov., Cyanobacteria) from benthic tropical and subtropical fresh waters, with the description of four new species.</title>
        <authorList>
            <person name="Moretto J.A."/>
            <person name="Berthold D.E."/>
            <person name="Lefler F.W."/>
            <person name="Huang I.-S."/>
            <person name="Laughinghouse H. IV."/>
        </authorList>
    </citation>
    <scope>NUCLEOTIDE SEQUENCE [LARGE SCALE GENOMIC DNA]</scope>
    <source>
        <strain evidence="1 2">BLCC-F50</strain>
    </source>
</reference>
<accession>A0ABV4XZ84</accession>
<dbReference type="Proteomes" id="UP001576784">
    <property type="component" value="Unassembled WGS sequence"/>
</dbReference>
<sequence length="78" mass="8510">GAGARVFAPDVVLPLKPISCFPFFPFPFPPSPFPSKITGVTNPDLVSDRVAIQTLIYYSVESVMGQGSIFYFTLPLQD</sequence>
<keyword evidence="2" id="KW-1185">Reference proteome</keyword>
<protein>
    <submittedName>
        <fullName evidence="1">Uncharacterized protein</fullName>
    </submittedName>
</protein>
<proteinExistence type="predicted"/>
<organism evidence="1 2">
    <name type="scientific">Floridaenema flaviceps BLCC-F50</name>
    <dbReference type="NCBI Taxonomy" id="3153642"/>
    <lineage>
        <taxon>Bacteria</taxon>
        <taxon>Bacillati</taxon>
        <taxon>Cyanobacteriota</taxon>
        <taxon>Cyanophyceae</taxon>
        <taxon>Oscillatoriophycideae</taxon>
        <taxon>Aerosakkonematales</taxon>
        <taxon>Aerosakkonemataceae</taxon>
        <taxon>Floridanema</taxon>
        <taxon>Floridanema flaviceps</taxon>
    </lineage>
</organism>
<evidence type="ECO:0000313" key="2">
    <source>
        <dbReference type="Proteomes" id="UP001576784"/>
    </source>
</evidence>
<gene>
    <name evidence="1" type="ORF">ACE1CI_29370</name>
</gene>
<dbReference type="RefSeq" id="WP_413266661.1">
    <property type="nucleotide sequence ID" value="NZ_JBHFNR010000235.1"/>
</dbReference>
<evidence type="ECO:0000313" key="1">
    <source>
        <dbReference type="EMBL" id="MFB2897045.1"/>
    </source>
</evidence>